<dbReference type="InterPro" id="IPR050256">
    <property type="entry name" value="Glycosyltransferase_2"/>
</dbReference>
<accession>A0A3M8D3S2</accession>
<dbReference type="SUPFAM" id="SSF53448">
    <property type="entry name" value="Nucleotide-diphospho-sugar transferases"/>
    <property type="match status" value="1"/>
</dbReference>
<organism evidence="2 3">
    <name type="scientific">Brevibacillus fluminis</name>
    <dbReference type="NCBI Taxonomy" id="511487"/>
    <lineage>
        <taxon>Bacteria</taxon>
        <taxon>Bacillati</taxon>
        <taxon>Bacillota</taxon>
        <taxon>Bacilli</taxon>
        <taxon>Bacillales</taxon>
        <taxon>Paenibacillaceae</taxon>
        <taxon>Brevibacillus</taxon>
    </lineage>
</organism>
<dbReference type="EMBL" id="RHHQ01000019">
    <property type="protein sequence ID" value="RNB82730.1"/>
    <property type="molecule type" value="Genomic_DNA"/>
</dbReference>
<dbReference type="InterPro" id="IPR001173">
    <property type="entry name" value="Glyco_trans_2-like"/>
</dbReference>
<dbReference type="GO" id="GO:0016740">
    <property type="term" value="F:transferase activity"/>
    <property type="evidence" value="ECO:0007669"/>
    <property type="project" value="UniProtKB-KW"/>
</dbReference>
<dbReference type="InterPro" id="IPR029044">
    <property type="entry name" value="Nucleotide-diphossugar_trans"/>
</dbReference>
<dbReference type="RefSeq" id="WP_122920227.1">
    <property type="nucleotide sequence ID" value="NZ_RHHQ01000019.1"/>
</dbReference>
<keyword evidence="2" id="KW-0808">Transferase</keyword>
<protein>
    <submittedName>
        <fullName evidence="2">Glycosyltransferase family 2 protein</fullName>
    </submittedName>
</protein>
<dbReference type="CDD" id="cd04179">
    <property type="entry name" value="DPM_DPG-synthase_like"/>
    <property type="match status" value="1"/>
</dbReference>
<dbReference type="PANTHER" id="PTHR48090:SF7">
    <property type="entry name" value="RFBJ PROTEIN"/>
    <property type="match status" value="1"/>
</dbReference>
<feature type="domain" description="Glycosyltransferase 2-like" evidence="1">
    <location>
        <begin position="7"/>
        <end position="170"/>
    </location>
</feature>
<evidence type="ECO:0000313" key="2">
    <source>
        <dbReference type="EMBL" id="RNB82730.1"/>
    </source>
</evidence>
<dbReference type="AlphaFoldDB" id="A0A3M8D3S2"/>
<dbReference type="OrthoDB" id="9810303at2"/>
<comment type="caution">
    <text evidence="2">The sequence shown here is derived from an EMBL/GenBank/DDBJ whole genome shotgun (WGS) entry which is preliminary data.</text>
</comment>
<evidence type="ECO:0000259" key="1">
    <source>
        <dbReference type="Pfam" id="PF00535"/>
    </source>
</evidence>
<dbReference type="Pfam" id="PF00535">
    <property type="entry name" value="Glycos_transf_2"/>
    <property type="match status" value="1"/>
</dbReference>
<name>A0A3M8D3S2_9BACL</name>
<dbReference type="PANTHER" id="PTHR48090">
    <property type="entry name" value="UNDECAPRENYL-PHOSPHATE 4-DEOXY-4-FORMAMIDO-L-ARABINOSE TRANSFERASE-RELATED"/>
    <property type="match status" value="1"/>
</dbReference>
<reference evidence="2 3" key="1">
    <citation type="submission" date="2018-10" db="EMBL/GenBank/DDBJ databases">
        <title>Phylogenomics of Brevibacillus.</title>
        <authorList>
            <person name="Dunlap C."/>
        </authorList>
    </citation>
    <scope>NUCLEOTIDE SEQUENCE [LARGE SCALE GENOMIC DNA]</scope>
    <source>
        <strain evidence="2 3">JCM 15716</strain>
    </source>
</reference>
<evidence type="ECO:0000313" key="3">
    <source>
        <dbReference type="Proteomes" id="UP000271031"/>
    </source>
</evidence>
<proteinExistence type="predicted"/>
<dbReference type="Proteomes" id="UP000271031">
    <property type="component" value="Unassembled WGS sequence"/>
</dbReference>
<gene>
    <name evidence="2" type="ORF">EDM56_22765</name>
</gene>
<dbReference type="Gene3D" id="3.90.550.10">
    <property type="entry name" value="Spore Coat Polysaccharide Biosynthesis Protein SpsA, Chain A"/>
    <property type="match status" value="1"/>
</dbReference>
<keyword evidence="3" id="KW-1185">Reference proteome</keyword>
<sequence length="265" mass="30049">MAEQILTIVIPARNEEGAIGEVIRKVPRSFHPAVHVKVMVVDDGSTDRTVEVARAAGADDIYTMPTNTGLGAAVRSGLREAYERGADYAVMIDADNEYPAEQIPELVAPLLDDEADYVMGSRFMGTIKGMKVHRRWGNYVFTLIQMILLRRLIYDGQSGMRAFSRAALADLEIIHDYNYAQVMTLNLVRKGYRMKEIPIRYQVRMTGTSFIRFWAYLSKVIPAIWREMRRPVHPGIRRTAKGGRTFLVSTEAEADFIYNQQKNAK</sequence>